<dbReference type="PANTHER" id="PTHR46732:SF8">
    <property type="entry name" value="ATP-DEPENDENT PROTEASE LA (LON) DOMAIN PROTEIN"/>
    <property type="match status" value="1"/>
</dbReference>
<dbReference type="Gene3D" id="1.20.58.1480">
    <property type="match status" value="1"/>
</dbReference>
<keyword evidence="2" id="KW-0378">Hydrolase</keyword>
<reference evidence="3" key="1">
    <citation type="submission" date="2018-12" db="EMBL/GenBank/DDBJ databases">
        <title>Tengunoibacter tsumagoiensis gen. nov., sp. nov., Dictyobacter kobayashii sp. nov., D. alpinus sp. nov., and D. joshuensis sp. nov. and description of Dictyobacteraceae fam. nov. within the order Ktedonobacterales isolated from Tengu-no-mugimeshi.</title>
        <authorList>
            <person name="Wang C.M."/>
            <person name="Zheng Y."/>
            <person name="Sakai Y."/>
            <person name="Toyoda A."/>
            <person name="Minakuchi Y."/>
            <person name="Abe K."/>
            <person name="Yokota A."/>
            <person name="Yabe S."/>
        </authorList>
    </citation>
    <scope>NUCLEOTIDE SEQUENCE [LARGE SCALE GENOMIC DNA]</scope>
    <source>
        <strain evidence="3">S-27</strain>
    </source>
</reference>
<sequence>MSATATELPLFPLNVVLFPGTVLPLHIFEPRYREMVVDCQRENKPFGVVLVKAGSKFMREEPYEVGTLAEIHNLRPLEDGCYDLMAVGIQRFRILSQSHEKSYLSGLVEVYEDEPEPEEMLTPMVQQARGLFETYLSMLLDAPEENDLHTNLPEAAEDLSHFIAYFLEIEDTKKQHYLELTSTQQRLAEEIAVLRREVPFMRQLLFKRPDDDLTMLN</sequence>
<dbReference type="EMBL" id="BIFQ01000001">
    <property type="protein sequence ID" value="GCE03706.1"/>
    <property type="molecule type" value="Genomic_DNA"/>
</dbReference>
<dbReference type="Pfam" id="PF02190">
    <property type="entry name" value="LON_substr_bdg"/>
    <property type="match status" value="1"/>
</dbReference>
<dbReference type="InterPro" id="IPR003111">
    <property type="entry name" value="Lon_prtase_N"/>
</dbReference>
<dbReference type="PROSITE" id="PS51787">
    <property type="entry name" value="LON_N"/>
    <property type="match status" value="1"/>
</dbReference>
<gene>
    <name evidence="2" type="ORF">KDAU_10350</name>
</gene>
<comment type="caution">
    <text evidence="2">The sequence shown here is derived from an EMBL/GenBank/DDBJ whole genome shotgun (WGS) entry which is preliminary data.</text>
</comment>
<dbReference type="InterPro" id="IPR046336">
    <property type="entry name" value="Lon_prtase_N_sf"/>
</dbReference>
<dbReference type="InterPro" id="IPR015947">
    <property type="entry name" value="PUA-like_sf"/>
</dbReference>
<dbReference type="Gene3D" id="2.30.130.40">
    <property type="entry name" value="LON domain-like"/>
    <property type="match status" value="1"/>
</dbReference>
<dbReference type="AlphaFoldDB" id="A0A401ZA73"/>
<dbReference type="SUPFAM" id="SSF88697">
    <property type="entry name" value="PUA domain-like"/>
    <property type="match status" value="1"/>
</dbReference>
<keyword evidence="3" id="KW-1185">Reference proteome</keyword>
<name>A0A401ZA73_9CHLR</name>
<protein>
    <submittedName>
        <fullName evidence="2">ATP-dependent protease</fullName>
    </submittedName>
</protein>
<dbReference type="PANTHER" id="PTHR46732">
    <property type="entry name" value="ATP-DEPENDENT PROTEASE LA (LON) DOMAIN PROTEIN"/>
    <property type="match status" value="1"/>
</dbReference>
<evidence type="ECO:0000313" key="3">
    <source>
        <dbReference type="Proteomes" id="UP000287224"/>
    </source>
</evidence>
<feature type="domain" description="Lon N-terminal" evidence="1">
    <location>
        <begin position="5"/>
        <end position="198"/>
    </location>
</feature>
<dbReference type="GO" id="GO:0006508">
    <property type="term" value="P:proteolysis"/>
    <property type="evidence" value="ECO:0007669"/>
    <property type="project" value="UniProtKB-KW"/>
</dbReference>
<dbReference type="SMART" id="SM00464">
    <property type="entry name" value="LON"/>
    <property type="match status" value="1"/>
</dbReference>
<organism evidence="2 3">
    <name type="scientific">Dictyobacter aurantiacus</name>
    <dbReference type="NCBI Taxonomy" id="1936993"/>
    <lineage>
        <taxon>Bacteria</taxon>
        <taxon>Bacillati</taxon>
        <taxon>Chloroflexota</taxon>
        <taxon>Ktedonobacteria</taxon>
        <taxon>Ktedonobacterales</taxon>
        <taxon>Dictyobacteraceae</taxon>
        <taxon>Dictyobacter</taxon>
    </lineage>
</organism>
<dbReference type="RefSeq" id="WP_126594948.1">
    <property type="nucleotide sequence ID" value="NZ_BIFQ01000001.1"/>
</dbReference>
<proteinExistence type="predicted"/>
<keyword evidence="2" id="KW-0645">Protease</keyword>
<dbReference type="OrthoDB" id="9806457at2"/>
<dbReference type="GO" id="GO:0008233">
    <property type="term" value="F:peptidase activity"/>
    <property type="evidence" value="ECO:0007669"/>
    <property type="project" value="UniProtKB-KW"/>
</dbReference>
<evidence type="ECO:0000313" key="2">
    <source>
        <dbReference type="EMBL" id="GCE03706.1"/>
    </source>
</evidence>
<dbReference type="Proteomes" id="UP000287224">
    <property type="component" value="Unassembled WGS sequence"/>
</dbReference>
<accession>A0A401ZA73</accession>
<evidence type="ECO:0000259" key="1">
    <source>
        <dbReference type="PROSITE" id="PS51787"/>
    </source>
</evidence>